<reference evidence="1" key="1">
    <citation type="journal article" date="2021" name="Proc. Natl. Acad. Sci. U.S.A.">
        <title>A Catalog of Tens of Thousands of Viruses from Human Metagenomes Reveals Hidden Associations with Chronic Diseases.</title>
        <authorList>
            <person name="Tisza M.J."/>
            <person name="Buck C.B."/>
        </authorList>
    </citation>
    <scope>NUCLEOTIDE SEQUENCE</scope>
    <source>
        <strain evidence="1">Ctv1i11</strain>
    </source>
</reference>
<evidence type="ECO:0000313" key="1">
    <source>
        <dbReference type="EMBL" id="DAD86008.1"/>
    </source>
</evidence>
<name>A0A8S5MV33_9CAUD</name>
<organism evidence="1">
    <name type="scientific">Myoviridae sp. ctv1i11</name>
    <dbReference type="NCBI Taxonomy" id="2826709"/>
    <lineage>
        <taxon>Viruses</taxon>
        <taxon>Duplodnaviria</taxon>
        <taxon>Heunggongvirae</taxon>
        <taxon>Uroviricota</taxon>
        <taxon>Caudoviricetes</taxon>
    </lineage>
</organism>
<sequence length="200" mass="22639">MQNPTKENVRTYVRSLYNARLLEQTEAESVALESHYISLEADGRVAAAEAFHKVINGLREARKGAQRLEELGYGTLANKLVPDADNFIKRMCKPLHEWWYESLDVNSEKGQKWRAVLEVAKPYEIEIRKLKSARNALNAIIDRSSSGKQAVVELKKFGFDYDTWAHAQVDIGGPSDFDILKRPKENDRISTGTTDTAISK</sequence>
<accession>A0A8S5MV33</accession>
<dbReference type="EMBL" id="BK014992">
    <property type="protein sequence ID" value="DAD86008.1"/>
    <property type="molecule type" value="Genomic_DNA"/>
</dbReference>
<protein>
    <submittedName>
        <fullName evidence="1">Uncharacterized protein</fullName>
    </submittedName>
</protein>
<proteinExistence type="predicted"/>